<proteinExistence type="predicted"/>
<name>A0A9Q1M9M6_9SOLA</name>
<accession>A0A9Q1M9M6</accession>
<organism evidence="2 3">
    <name type="scientific">Anisodus acutangulus</name>
    <dbReference type="NCBI Taxonomy" id="402998"/>
    <lineage>
        <taxon>Eukaryota</taxon>
        <taxon>Viridiplantae</taxon>
        <taxon>Streptophyta</taxon>
        <taxon>Embryophyta</taxon>
        <taxon>Tracheophyta</taxon>
        <taxon>Spermatophyta</taxon>
        <taxon>Magnoliopsida</taxon>
        <taxon>eudicotyledons</taxon>
        <taxon>Gunneridae</taxon>
        <taxon>Pentapetalae</taxon>
        <taxon>asterids</taxon>
        <taxon>lamiids</taxon>
        <taxon>Solanales</taxon>
        <taxon>Solanaceae</taxon>
        <taxon>Solanoideae</taxon>
        <taxon>Hyoscyameae</taxon>
        <taxon>Anisodus</taxon>
    </lineage>
</organism>
<gene>
    <name evidence="2" type="ORF">K7X08_020532</name>
</gene>
<dbReference type="EMBL" id="JAJAGQ010000009">
    <property type="protein sequence ID" value="KAJ8553139.1"/>
    <property type="molecule type" value="Genomic_DNA"/>
</dbReference>
<dbReference type="Proteomes" id="UP001152561">
    <property type="component" value="Unassembled WGS sequence"/>
</dbReference>
<sequence>MATTHRLVGFAIFAFGVVVFQVVIRTEVHRALNIPAKLNKWKFLVLGFHHATNHQSLLCTLSTIEGRTTYRSYSNRGEEDPAHVDVTATLSTTEKEQHIEVSRTGEEEESNLEYTAALSTIEEEQQIEVTQTREEEDHAHVNVPDPEGLQSKI</sequence>
<evidence type="ECO:0000256" key="1">
    <source>
        <dbReference type="SAM" id="MobiDB-lite"/>
    </source>
</evidence>
<dbReference type="AlphaFoldDB" id="A0A9Q1M9M6"/>
<keyword evidence="3" id="KW-1185">Reference proteome</keyword>
<comment type="caution">
    <text evidence="2">The sequence shown here is derived from an EMBL/GenBank/DDBJ whole genome shotgun (WGS) entry which is preliminary data.</text>
</comment>
<evidence type="ECO:0000313" key="3">
    <source>
        <dbReference type="Proteomes" id="UP001152561"/>
    </source>
</evidence>
<reference evidence="3" key="1">
    <citation type="journal article" date="2023" name="Proc. Natl. Acad. Sci. U.S.A.">
        <title>Genomic and structural basis for evolution of tropane alkaloid biosynthesis.</title>
        <authorList>
            <person name="Wanga Y.-J."/>
            <person name="Taina T."/>
            <person name="Yua J.-Y."/>
            <person name="Lia J."/>
            <person name="Xua B."/>
            <person name="Chenc J."/>
            <person name="D'Auriad J.C."/>
            <person name="Huanga J.-P."/>
            <person name="Huanga S.-X."/>
        </authorList>
    </citation>
    <scope>NUCLEOTIDE SEQUENCE [LARGE SCALE GENOMIC DNA]</scope>
    <source>
        <strain evidence="3">cv. KIB-2019</strain>
    </source>
</reference>
<feature type="region of interest" description="Disordered" evidence="1">
    <location>
        <begin position="127"/>
        <end position="153"/>
    </location>
</feature>
<feature type="compositionally biased region" description="Basic and acidic residues" evidence="1">
    <location>
        <begin position="131"/>
        <end position="140"/>
    </location>
</feature>
<evidence type="ECO:0000313" key="2">
    <source>
        <dbReference type="EMBL" id="KAJ8553139.1"/>
    </source>
</evidence>
<protein>
    <submittedName>
        <fullName evidence="2">Uncharacterized protein</fullName>
    </submittedName>
</protein>